<keyword evidence="4" id="KW-0233">DNA recombination</keyword>
<keyword evidence="3 5" id="KW-0175">Coiled coil</keyword>
<dbReference type="STRING" id="634500.EbC_02320"/>
<comment type="function">
    <text evidence="1">Involved in DNA recombination.</text>
</comment>
<reference evidence="8 9" key="1">
    <citation type="journal article" date="2010" name="BMC Genomics">
        <title>Genome comparison of the epiphytic bacteria Erwinia billingiae and E. tasmaniensis with the pear pathogen E. pyrifoliae.</title>
        <authorList>
            <person name="Kube M."/>
            <person name="Migdoll A.M."/>
            <person name="Gehring I."/>
            <person name="Heitmann K."/>
            <person name="Mayer Y."/>
            <person name="Kuhl H."/>
            <person name="Knaust F."/>
            <person name="Geider K."/>
            <person name="Reinhardt R."/>
        </authorList>
    </citation>
    <scope>NUCLEOTIDE SEQUENCE [LARGE SCALE GENOMIC DNA]</scope>
    <source>
        <strain evidence="8 9">Eb661</strain>
    </source>
</reference>
<organism evidence="9">
    <name type="scientific">Erwinia billingiae (strain Eb661)</name>
    <dbReference type="NCBI Taxonomy" id="634500"/>
    <lineage>
        <taxon>Bacteria</taxon>
        <taxon>Pseudomonadati</taxon>
        <taxon>Pseudomonadota</taxon>
        <taxon>Gammaproteobacteria</taxon>
        <taxon>Enterobacterales</taxon>
        <taxon>Erwiniaceae</taxon>
        <taxon>Erwinia</taxon>
    </lineage>
</organism>
<dbReference type="EMBL" id="FP236843">
    <property type="protein sequence ID" value="CAX57763.1"/>
    <property type="molecule type" value="Genomic_DNA"/>
</dbReference>
<evidence type="ECO:0000313" key="9">
    <source>
        <dbReference type="Proteomes" id="UP000008793"/>
    </source>
</evidence>
<evidence type="ECO:0000256" key="6">
    <source>
        <dbReference type="SAM" id="MobiDB-lite"/>
    </source>
</evidence>
<dbReference type="RefSeq" id="WP_013200270.1">
    <property type="nucleotide sequence ID" value="NC_014306.1"/>
</dbReference>
<comment type="similarity">
    <text evidence="2">Belongs to the RmuC family.</text>
</comment>
<evidence type="ECO:0000256" key="3">
    <source>
        <dbReference type="ARBA" id="ARBA00023054"/>
    </source>
</evidence>
<dbReference type="eggNOG" id="COG1322">
    <property type="taxonomic scope" value="Bacteria"/>
</dbReference>
<feature type="coiled-coil region" evidence="5">
    <location>
        <begin position="31"/>
        <end position="145"/>
    </location>
</feature>
<evidence type="ECO:0000256" key="7">
    <source>
        <dbReference type="SAM" id="Phobius"/>
    </source>
</evidence>
<sequence>MDATISYGVCLALAGVLAGWTIAWFRGQQVSARQETERQLLLQSAEQLREERQRLQQQVETCQQAQRQNELELRQLHGTLSAAQEKLHHLDHWRNETEQLTRELRNQLEINSSQEAELREVTIRLEETRMAAEEKQRLLVNSEQRLNAQFENLANRIFENSGRRVDEQNKQSLNSLISPLREQLEGFRRQVQDGFGQEARERHTLSHEIRNLQQLNAQMAQEAINLTKALKGDNKTQGNWGEVVLSRVLEASGLREGHEYETQVTIQLEQNGRMQPDVIVRLPQGKDVVIDAKMTLVAYERYFNGDDEAQREAAISEHIAAIRGHLRQLSRKDYQQLPGLRSLDYVLMFIPVEPAFLLAIDRQPELINEALNLNIMLVSPTTLLVALRTINNLWRYEQQSRHAQRIADRAAKLYDKMRLFVDDMSSMGQSLDKAQDSYRQAMKKLSEGRGNMIAQTESFRQLGIEVKRPINPRLVEQAMPESAENIAELEDDEAQPDGDSGQDNGALRVNE</sequence>
<protein>
    <submittedName>
        <fullName evidence="8">DNA recombination protein</fullName>
    </submittedName>
</protein>
<dbReference type="HOGENOM" id="CLU_024057_0_1_6"/>
<proteinExistence type="inferred from homology"/>
<feature type="coiled-coil region" evidence="5">
    <location>
        <begin position="202"/>
        <end position="229"/>
    </location>
</feature>
<gene>
    <name evidence="8" type="ordered locus">EbC_02320</name>
</gene>
<evidence type="ECO:0000256" key="5">
    <source>
        <dbReference type="SAM" id="Coils"/>
    </source>
</evidence>
<dbReference type="Pfam" id="PF02646">
    <property type="entry name" value="RmuC"/>
    <property type="match status" value="1"/>
</dbReference>
<evidence type="ECO:0000256" key="1">
    <source>
        <dbReference type="ARBA" id="ARBA00003416"/>
    </source>
</evidence>
<dbReference type="PANTHER" id="PTHR30563">
    <property type="entry name" value="DNA RECOMBINATION PROTEIN RMUC"/>
    <property type="match status" value="1"/>
</dbReference>
<dbReference type="GeneID" id="90510213"/>
<feature type="transmembrane region" description="Helical" evidence="7">
    <location>
        <begin position="6"/>
        <end position="25"/>
    </location>
</feature>
<dbReference type="Proteomes" id="UP000008793">
    <property type="component" value="Chromosome"/>
</dbReference>
<name>D8MKV7_ERWBE</name>
<keyword evidence="7" id="KW-0472">Membrane</keyword>
<keyword evidence="7" id="KW-0812">Transmembrane</keyword>
<dbReference type="AlphaFoldDB" id="D8MKV7"/>
<dbReference type="KEGG" id="ebi:EbC_02320"/>
<feature type="compositionally biased region" description="Acidic residues" evidence="6">
    <location>
        <begin position="487"/>
        <end position="496"/>
    </location>
</feature>
<dbReference type="GO" id="GO:0006310">
    <property type="term" value="P:DNA recombination"/>
    <property type="evidence" value="ECO:0007669"/>
    <property type="project" value="UniProtKB-KW"/>
</dbReference>
<dbReference type="InterPro" id="IPR003798">
    <property type="entry name" value="DNA_recombination_RmuC"/>
</dbReference>
<dbReference type="PANTHER" id="PTHR30563:SF0">
    <property type="entry name" value="DNA RECOMBINATION PROTEIN RMUC"/>
    <property type="match status" value="1"/>
</dbReference>
<accession>D8MKV7</accession>
<evidence type="ECO:0000313" key="8">
    <source>
        <dbReference type="EMBL" id="CAX57763.1"/>
    </source>
</evidence>
<evidence type="ECO:0000256" key="2">
    <source>
        <dbReference type="ARBA" id="ARBA00009840"/>
    </source>
</evidence>
<keyword evidence="7" id="KW-1133">Transmembrane helix</keyword>
<evidence type="ECO:0000256" key="4">
    <source>
        <dbReference type="ARBA" id="ARBA00023172"/>
    </source>
</evidence>
<feature type="region of interest" description="Disordered" evidence="6">
    <location>
        <begin position="475"/>
        <end position="511"/>
    </location>
</feature>
<keyword evidence="9" id="KW-1185">Reference proteome</keyword>